<name>A0A7J7KP32_BUGNE</name>
<dbReference type="GO" id="GO:0005739">
    <property type="term" value="C:mitochondrion"/>
    <property type="evidence" value="ECO:0007669"/>
    <property type="project" value="TreeGrafter"/>
</dbReference>
<evidence type="ECO:0000256" key="1">
    <source>
        <dbReference type="SAM" id="MobiDB-lite"/>
    </source>
</evidence>
<accession>A0A7J7KP32</accession>
<dbReference type="Proteomes" id="UP000593567">
    <property type="component" value="Unassembled WGS sequence"/>
</dbReference>
<keyword evidence="5" id="KW-1185">Reference proteome</keyword>
<comment type="caution">
    <text evidence="4">The sequence shown here is derived from an EMBL/GenBank/DDBJ whole genome shotgun (WGS) entry which is preliminary data.</text>
</comment>
<dbReference type="EMBL" id="VXIV02000199">
    <property type="protein sequence ID" value="KAF6039949.1"/>
    <property type="molecule type" value="Genomic_DNA"/>
</dbReference>
<gene>
    <name evidence="4" type="ORF">EB796_001743</name>
</gene>
<dbReference type="InterPro" id="IPR045866">
    <property type="entry name" value="FAM210A/B-like"/>
</dbReference>
<keyword evidence="2" id="KW-0812">Transmembrane</keyword>
<evidence type="ECO:0000256" key="2">
    <source>
        <dbReference type="SAM" id="Phobius"/>
    </source>
</evidence>
<dbReference type="OrthoDB" id="6131578at2759"/>
<dbReference type="PANTHER" id="PTHR21377:SF0">
    <property type="entry name" value="PROTEIN FAM210B, MITOCHONDRIAL"/>
    <property type="match status" value="1"/>
</dbReference>
<dbReference type="AlphaFoldDB" id="A0A7J7KP32"/>
<protein>
    <submittedName>
        <fullName evidence="4">FAM210B</fullName>
    </submittedName>
</protein>
<evidence type="ECO:0000313" key="4">
    <source>
        <dbReference type="EMBL" id="KAF6039949.1"/>
    </source>
</evidence>
<evidence type="ECO:0000259" key="3">
    <source>
        <dbReference type="Pfam" id="PF06916"/>
    </source>
</evidence>
<feature type="compositionally biased region" description="Polar residues" evidence="1">
    <location>
        <begin position="91"/>
        <end position="107"/>
    </location>
</feature>
<organism evidence="4 5">
    <name type="scientific">Bugula neritina</name>
    <name type="common">Brown bryozoan</name>
    <name type="synonym">Sertularia neritina</name>
    <dbReference type="NCBI Taxonomy" id="10212"/>
    <lineage>
        <taxon>Eukaryota</taxon>
        <taxon>Metazoa</taxon>
        <taxon>Spiralia</taxon>
        <taxon>Lophotrochozoa</taxon>
        <taxon>Bryozoa</taxon>
        <taxon>Gymnolaemata</taxon>
        <taxon>Cheilostomatida</taxon>
        <taxon>Flustrina</taxon>
        <taxon>Buguloidea</taxon>
        <taxon>Bugulidae</taxon>
        <taxon>Bugula</taxon>
    </lineage>
</organism>
<feature type="transmembrane region" description="Helical" evidence="2">
    <location>
        <begin position="398"/>
        <end position="415"/>
    </location>
</feature>
<feature type="region of interest" description="Disordered" evidence="1">
    <location>
        <begin position="89"/>
        <end position="112"/>
    </location>
</feature>
<evidence type="ECO:0000313" key="5">
    <source>
        <dbReference type="Proteomes" id="UP000593567"/>
    </source>
</evidence>
<keyword evidence="2" id="KW-0472">Membrane</keyword>
<sequence>MAQIITMRLPFMNKSLASRQLMNHRRQLQFRNNVDQLRCNVAMDTRGNGGQTQHRMASTYLLHTRMSSIMSACSQLRPSMSTEAFVRGRYHSSNGDDGMQNGKSGNQELAEPFSKSSINTQENETFGQPIHGFGSSHKREQASQQFDAMQYGERHQTANHYQSDLAAQHHADVYNHMPSVSLSSCMQSQVPQPYGKSPPHLNMPGGMNRIEDKYTQGRISDIQNKREYTTIAGMNDEMLNVDEHGNLTYCFTSDLERMLHGPCPQGIQGDDCEQFRLWLSTCLQYGDRRECEQMANEYIAGRISLAQIFLQYDIEIRKVAADANAARKQQAAVRDYGSIVIVFHVGIALTSLGFFYTLVASNVDVVSVLQYFNISLGSAQSSVETASTFAVAYAVHKIFAPVRIGITLSCAPLIVRSLRARGILKTPPARPK</sequence>
<dbReference type="Pfam" id="PF06916">
    <property type="entry name" value="FAM210A-B_dom"/>
    <property type="match status" value="1"/>
</dbReference>
<feature type="transmembrane region" description="Helical" evidence="2">
    <location>
        <begin position="336"/>
        <end position="359"/>
    </location>
</feature>
<feature type="domain" description="DUF1279" evidence="3">
    <location>
        <begin position="331"/>
        <end position="412"/>
    </location>
</feature>
<proteinExistence type="predicted"/>
<dbReference type="InterPro" id="IPR009688">
    <property type="entry name" value="FAM210A/B-like_dom"/>
</dbReference>
<keyword evidence="2" id="KW-1133">Transmembrane helix</keyword>
<dbReference type="PANTHER" id="PTHR21377">
    <property type="entry name" value="PROTEIN FAM210B, MITOCHONDRIAL"/>
    <property type="match status" value="1"/>
</dbReference>
<reference evidence="4" key="1">
    <citation type="submission" date="2020-06" db="EMBL/GenBank/DDBJ databases">
        <title>Draft genome of Bugula neritina, a colonial animal packing powerful symbionts and potential medicines.</title>
        <authorList>
            <person name="Rayko M."/>
        </authorList>
    </citation>
    <scope>NUCLEOTIDE SEQUENCE [LARGE SCALE GENOMIC DNA]</scope>
    <source>
        <strain evidence="4">Kwan_BN1</strain>
    </source>
</reference>